<protein>
    <recommendedName>
        <fullName evidence="13">Hydrogen voltage-gated channel 1</fullName>
    </recommendedName>
</protein>
<feature type="transmembrane region" description="Helical" evidence="10">
    <location>
        <begin position="46"/>
        <end position="65"/>
    </location>
</feature>
<keyword evidence="9" id="KW-0407">Ion channel</keyword>
<dbReference type="Proteomes" id="UP000663870">
    <property type="component" value="Unassembled WGS sequence"/>
</dbReference>
<evidence type="ECO:0000256" key="9">
    <source>
        <dbReference type="ARBA" id="ARBA00023303"/>
    </source>
</evidence>
<reference evidence="11" key="1">
    <citation type="submission" date="2021-02" db="EMBL/GenBank/DDBJ databases">
        <authorList>
            <person name="Nowell W R."/>
        </authorList>
    </citation>
    <scope>NUCLEOTIDE SEQUENCE</scope>
</reference>
<evidence type="ECO:0000256" key="3">
    <source>
        <dbReference type="ARBA" id="ARBA00022475"/>
    </source>
</evidence>
<dbReference type="GO" id="GO:0030171">
    <property type="term" value="F:voltage-gated proton channel activity"/>
    <property type="evidence" value="ECO:0007669"/>
    <property type="project" value="InterPro"/>
</dbReference>
<evidence type="ECO:0000256" key="8">
    <source>
        <dbReference type="ARBA" id="ARBA00023136"/>
    </source>
</evidence>
<evidence type="ECO:0000313" key="12">
    <source>
        <dbReference type="Proteomes" id="UP000663870"/>
    </source>
</evidence>
<dbReference type="GO" id="GO:0034702">
    <property type="term" value="C:monoatomic ion channel complex"/>
    <property type="evidence" value="ECO:0007669"/>
    <property type="project" value="UniProtKB-KW"/>
</dbReference>
<evidence type="ECO:0008006" key="13">
    <source>
        <dbReference type="Google" id="ProtNLM"/>
    </source>
</evidence>
<comment type="subcellular location">
    <subcellularLocation>
        <location evidence="1">Cell membrane</location>
        <topology evidence="1">Multi-pass membrane protein</topology>
    </subcellularLocation>
</comment>
<gene>
    <name evidence="11" type="ORF">JXQ802_LOCUS1757</name>
</gene>
<keyword evidence="8 10" id="KW-0472">Membrane</keyword>
<organism evidence="11 12">
    <name type="scientific">Rotaria sordida</name>
    <dbReference type="NCBI Taxonomy" id="392033"/>
    <lineage>
        <taxon>Eukaryota</taxon>
        <taxon>Metazoa</taxon>
        <taxon>Spiralia</taxon>
        <taxon>Gnathifera</taxon>
        <taxon>Rotifera</taxon>
        <taxon>Eurotatoria</taxon>
        <taxon>Bdelloidea</taxon>
        <taxon>Philodinida</taxon>
        <taxon>Philodinidae</taxon>
        <taxon>Rotaria</taxon>
    </lineage>
</organism>
<dbReference type="EMBL" id="CAJNOL010000020">
    <property type="protein sequence ID" value="CAF0752459.1"/>
    <property type="molecule type" value="Genomic_DNA"/>
</dbReference>
<dbReference type="InterPro" id="IPR031846">
    <property type="entry name" value="Hvcn1"/>
</dbReference>
<feature type="transmembrane region" description="Helical" evidence="10">
    <location>
        <begin position="141"/>
        <end position="158"/>
    </location>
</feature>
<dbReference type="InterPro" id="IPR027359">
    <property type="entry name" value="Volt_channel_dom_sf"/>
</dbReference>
<keyword evidence="4 10" id="KW-0812">Transmembrane</keyword>
<dbReference type="SUPFAM" id="SSF81324">
    <property type="entry name" value="Voltage-gated potassium channels"/>
    <property type="match status" value="1"/>
</dbReference>
<evidence type="ECO:0000256" key="6">
    <source>
        <dbReference type="ARBA" id="ARBA00022989"/>
    </source>
</evidence>
<evidence type="ECO:0000256" key="10">
    <source>
        <dbReference type="SAM" id="Phobius"/>
    </source>
</evidence>
<keyword evidence="6 10" id="KW-1133">Transmembrane helix</keyword>
<dbReference type="AlphaFoldDB" id="A0A813PRB5"/>
<dbReference type="GO" id="GO:0005886">
    <property type="term" value="C:plasma membrane"/>
    <property type="evidence" value="ECO:0007669"/>
    <property type="project" value="UniProtKB-SubCell"/>
</dbReference>
<dbReference type="PANTHER" id="PTHR46480">
    <property type="entry name" value="F20B24.22"/>
    <property type="match status" value="1"/>
</dbReference>
<keyword evidence="7" id="KW-0406">Ion transport</keyword>
<name>A0A813PRB5_9BILA</name>
<proteinExistence type="predicted"/>
<keyword evidence="2" id="KW-0813">Transport</keyword>
<sequence>MDKKEADKFVINEKVNKSSSTNRCHSKWWNQSYHHQQVICQIIESFNFRALIIFLVILDILFLIAEIMLESFKIQNECKIYIHHSAEHYYEIIKERVEFFMEILHYASITILSFFLIELLFRIYASGKEFWNIRRKKMEYFDAFIVITSLIIDLYFLFKEEKILSKRILIFSIRLWRFVRIISSVAENVRNRQKKHKRRLNKQYLNAIHRLVDLLVHKTNYVENNKEYLNSILEHFHIIDAQCQSSFDILEQNHELTTSKGIQEFTNKLNELDNKSENPITSTIFIESSEL</sequence>
<dbReference type="Gene3D" id="1.20.120.350">
    <property type="entry name" value="Voltage-gated potassium channels. Chain C"/>
    <property type="match status" value="1"/>
</dbReference>
<keyword evidence="12" id="KW-1185">Reference proteome</keyword>
<accession>A0A813PRB5</accession>
<keyword evidence="3" id="KW-1003">Cell membrane</keyword>
<evidence type="ECO:0000256" key="7">
    <source>
        <dbReference type="ARBA" id="ARBA00023065"/>
    </source>
</evidence>
<evidence type="ECO:0000256" key="4">
    <source>
        <dbReference type="ARBA" id="ARBA00022692"/>
    </source>
</evidence>
<keyword evidence="5" id="KW-0851">Voltage-gated channel</keyword>
<comment type="caution">
    <text evidence="11">The sequence shown here is derived from an EMBL/GenBank/DDBJ whole genome shotgun (WGS) entry which is preliminary data.</text>
</comment>
<dbReference type="PANTHER" id="PTHR46480:SF1">
    <property type="entry name" value="VOLTAGE-GATED HYDROGEN CHANNEL 1"/>
    <property type="match status" value="1"/>
</dbReference>
<feature type="transmembrane region" description="Helical" evidence="10">
    <location>
        <begin position="103"/>
        <end position="121"/>
    </location>
</feature>
<evidence type="ECO:0000256" key="2">
    <source>
        <dbReference type="ARBA" id="ARBA00022448"/>
    </source>
</evidence>
<evidence type="ECO:0000256" key="1">
    <source>
        <dbReference type="ARBA" id="ARBA00004651"/>
    </source>
</evidence>
<evidence type="ECO:0000256" key="5">
    <source>
        <dbReference type="ARBA" id="ARBA00022882"/>
    </source>
</evidence>
<evidence type="ECO:0000313" key="11">
    <source>
        <dbReference type="EMBL" id="CAF0752459.1"/>
    </source>
</evidence>